<protein>
    <submittedName>
        <fullName evidence="3">Uncharacterized protein</fullName>
    </submittedName>
</protein>
<evidence type="ECO:0000313" key="3">
    <source>
        <dbReference type="EMBL" id="EAQ84442.1"/>
    </source>
</evidence>
<dbReference type="RefSeq" id="XP_001226383.1">
    <property type="nucleotide sequence ID" value="XM_001226382.1"/>
</dbReference>
<dbReference type="EMBL" id="CH408034">
    <property type="protein sequence ID" value="EAQ84442.1"/>
    <property type="molecule type" value="Genomic_DNA"/>
</dbReference>
<evidence type="ECO:0000313" key="4">
    <source>
        <dbReference type="Proteomes" id="UP000001056"/>
    </source>
</evidence>
<dbReference type="eggNOG" id="KOG2806">
    <property type="taxonomic scope" value="Eukaryota"/>
</dbReference>
<dbReference type="OrthoDB" id="4557217at2759"/>
<accession>Q2GU98</accession>
<reference evidence="4" key="1">
    <citation type="journal article" date="2015" name="Genome Announc.">
        <title>Draft genome sequence of the cellulolytic fungus Chaetomium globosum.</title>
        <authorList>
            <person name="Cuomo C.A."/>
            <person name="Untereiner W.A."/>
            <person name="Ma L.-J."/>
            <person name="Grabherr M."/>
            <person name="Birren B.W."/>
        </authorList>
    </citation>
    <scope>NUCLEOTIDE SEQUENCE [LARGE SCALE GENOMIC DNA]</scope>
    <source>
        <strain evidence="4">ATCC 6205 / CBS 148.51 / DSM 1962 / NBRC 6347 / NRRL 1970</strain>
    </source>
</reference>
<dbReference type="InParanoid" id="Q2GU98"/>
<dbReference type="VEuPathDB" id="FungiDB:CHGG_08456"/>
<feature type="signal peptide" evidence="2">
    <location>
        <begin position="1"/>
        <end position="32"/>
    </location>
</feature>
<dbReference type="AlphaFoldDB" id="Q2GU98"/>
<organism evidence="3 4">
    <name type="scientific">Chaetomium globosum (strain ATCC 6205 / CBS 148.51 / DSM 1962 / NBRC 6347 / NRRL 1970)</name>
    <name type="common">Soil fungus</name>
    <dbReference type="NCBI Taxonomy" id="306901"/>
    <lineage>
        <taxon>Eukaryota</taxon>
        <taxon>Fungi</taxon>
        <taxon>Dikarya</taxon>
        <taxon>Ascomycota</taxon>
        <taxon>Pezizomycotina</taxon>
        <taxon>Sordariomycetes</taxon>
        <taxon>Sordariomycetidae</taxon>
        <taxon>Sordariales</taxon>
        <taxon>Chaetomiaceae</taxon>
        <taxon>Chaetomium</taxon>
    </lineage>
</organism>
<dbReference type="GeneID" id="4395378"/>
<feature type="chain" id="PRO_5004208197" evidence="2">
    <location>
        <begin position="33"/>
        <end position="562"/>
    </location>
</feature>
<dbReference type="HOGENOM" id="CLU_484836_0_0_1"/>
<dbReference type="Proteomes" id="UP000001056">
    <property type="component" value="Unassembled WGS sequence"/>
</dbReference>
<sequence length="562" mass="61082">MASQFWSSATQWNRLQLSILAVLCRARLVVEAVVEGSSVTVPTTQYSLPASRPAQVILGFNDLSSSTDGTPQDNAKLSQVVPGSGVTESTQVTKRRDKARPGRHCWCESSDDGAFEMHLCRLGLVICPSCSWTNCAQDCLYYLVAGRLPPSPPYFPRRVCVPALVSVRRRVVTPCLVAMPDSVQPDSVQPLAPEAISTLIDKGRSLYEKLVRRVHDPCEDSELPGLDPNYCMKPYGSAPVTRTTAIPRPANHTRSPFLKKRGPAPPKTARESTVGVIAQHANSEVPRQARAKHLGAESLDILWKAMSDGKLIRGLVEGPVHDDIPDKNGLHQELRSGIAKTFFGFAIPTLWRYSRLFAFVMDCGVGCNEDKGPLHEYIDAAVMNKTGVCTDGRQYYLLSPSGKAVKDCWCRHYRAPGECDDLVCGEKNTFSPPPGLDGLGGNAWGGVQTADQIKGSVRTWIQNGKKNSAALADPDNSATADNLLKVDVTTPGFIRLLVCSPERAFQSWDTAEPGSSANFPCDIPPGRNFCDISTFVGQINDASPASRDCLQIIRNVENDGST</sequence>
<proteinExistence type="predicted"/>
<keyword evidence="4" id="KW-1185">Reference proteome</keyword>
<evidence type="ECO:0000256" key="2">
    <source>
        <dbReference type="SAM" id="SignalP"/>
    </source>
</evidence>
<dbReference type="STRING" id="306901.Q2GU98"/>
<name>Q2GU98_CHAGB</name>
<feature type="region of interest" description="Disordered" evidence="1">
    <location>
        <begin position="241"/>
        <end position="270"/>
    </location>
</feature>
<keyword evidence="2" id="KW-0732">Signal</keyword>
<evidence type="ECO:0000256" key="1">
    <source>
        <dbReference type="SAM" id="MobiDB-lite"/>
    </source>
</evidence>
<gene>
    <name evidence="3" type="ORF">CHGG_08456</name>
</gene>